<evidence type="ECO:0000256" key="7">
    <source>
        <dbReference type="ARBA" id="ARBA00023136"/>
    </source>
</evidence>
<accession>A0A3Q9HNK3</accession>
<dbReference type="Proteomes" id="UP000267250">
    <property type="component" value="Chromosome"/>
</dbReference>
<dbReference type="InterPro" id="IPR004776">
    <property type="entry name" value="Mem_transp_PIN-like"/>
</dbReference>
<gene>
    <name evidence="9" type="ORF">BBF96_01145</name>
</gene>
<keyword evidence="10" id="KW-1185">Reference proteome</keyword>
<keyword evidence="6 8" id="KW-1133">Transmembrane helix</keyword>
<dbReference type="GO" id="GO:0055085">
    <property type="term" value="P:transmembrane transport"/>
    <property type="evidence" value="ECO:0007669"/>
    <property type="project" value="InterPro"/>
</dbReference>
<dbReference type="AlphaFoldDB" id="A0A3Q9HNK3"/>
<evidence type="ECO:0000256" key="5">
    <source>
        <dbReference type="ARBA" id="ARBA00022692"/>
    </source>
</evidence>
<feature type="transmembrane region" description="Helical" evidence="8">
    <location>
        <begin position="6"/>
        <end position="24"/>
    </location>
</feature>
<evidence type="ECO:0000313" key="9">
    <source>
        <dbReference type="EMBL" id="AZR72119.1"/>
    </source>
</evidence>
<proteinExistence type="inferred from homology"/>
<dbReference type="PANTHER" id="PTHR36838">
    <property type="entry name" value="AUXIN EFFLUX CARRIER FAMILY PROTEIN"/>
    <property type="match status" value="1"/>
</dbReference>
<dbReference type="Gene3D" id="1.20.1530.20">
    <property type="match status" value="1"/>
</dbReference>
<name>A0A3Q9HNK3_9FIRM</name>
<dbReference type="GO" id="GO:0005886">
    <property type="term" value="C:plasma membrane"/>
    <property type="evidence" value="ECO:0007669"/>
    <property type="project" value="UniProtKB-SubCell"/>
</dbReference>
<dbReference type="PANTHER" id="PTHR36838:SF1">
    <property type="entry name" value="SLR1864 PROTEIN"/>
    <property type="match status" value="1"/>
</dbReference>
<dbReference type="Pfam" id="PF03547">
    <property type="entry name" value="Mem_trans"/>
    <property type="match status" value="1"/>
</dbReference>
<evidence type="ECO:0000256" key="1">
    <source>
        <dbReference type="ARBA" id="ARBA00004651"/>
    </source>
</evidence>
<evidence type="ECO:0000256" key="6">
    <source>
        <dbReference type="ARBA" id="ARBA00022989"/>
    </source>
</evidence>
<sequence>MELLTLFYQILVLFMILLIGFIIYRLKVIDEHLIGGLSRLIMDVTLPAMIITSMSFDFSREILFKSGQLFFISLGLYFFSWIIALLVTWKMKITDRERDIFQFMLTFSNVGFMGYPVIGAIYGKLGIFYTSIFNFTFGLVVWTLGVWLFRRREGENFTFHWRMFLTPGIVAVLIGFGFFLFSIKLPYPIFHTLDLLGSTTTPLSMLMVGALMGKSAIRKMWKNKQIYLASFVRLVVIPFFTLILVLPFKFSETMLGVIVILMGMPAAANTAIFAKRFGGDAELGAEVVFISTLFSIVTIPCFLFLLKAL</sequence>
<comment type="similarity">
    <text evidence="2">Belongs to the auxin efflux carrier (TC 2.A.69) family.</text>
</comment>
<evidence type="ECO:0008006" key="11">
    <source>
        <dbReference type="Google" id="ProtNLM"/>
    </source>
</evidence>
<evidence type="ECO:0000313" key="10">
    <source>
        <dbReference type="Proteomes" id="UP000267250"/>
    </source>
</evidence>
<organism evidence="9 10">
    <name type="scientific">Anoxybacter fermentans</name>
    <dbReference type="NCBI Taxonomy" id="1323375"/>
    <lineage>
        <taxon>Bacteria</taxon>
        <taxon>Bacillati</taxon>
        <taxon>Bacillota</taxon>
        <taxon>Clostridia</taxon>
        <taxon>Halanaerobiales</taxon>
        <taxon>Anoxybacter</taxon>
    </lineage>
</organism>
<keyword evidence="7 8" id="KW-0472">Membrane</keyword>
<feature type="transmembrane region" description="Helical" evidence="8">
    <location>
        <begin position="286"/>
        <end position="306"/>
    </location>
</feature>
<keyword evidence="3" id="KW-0813">Transport</keyword>
<keyword evidence="4" id="KW-1003">Cell membrane</keyword>
<evidence type="ECO:0000256" key="3">
    <source>
        <dbReference type="ARBA" id="ARBA00022448"/>
    </source>
</evidence>
<dbReference type="KEGG" id="aft:BBF96_01145"/>
<dbReference type="EMBL" id="CP016379">
    <property type="protein sequence ID" value="AZR72119.1"/>
    <property type="molecule type" value="Genomic_DNA"/>
</dbReference>
<protein>
    <recommendedName>
        <fullName evidence="11">Transporter</fullName>
    </recommendedName>
</protein>
<feature type="transmembrane region" description="Helical" evidence="8">
    <location>
        <begin position="254"/>
        <end position="274"/>
    </location>
</feature>
<dbReference type="OrthoDB" id="9798064at2"/>
<evidence type="ECO:0000256" key="8">
    <source>
        <dbReference type="SAM" id="Phobius"/>
    </source>
</evidence>
<dbReference type="RefSeq" id="WP_127015446.1">
    <property type="nucleotide sequence ID" value="NZ_CP016379.1"/>
</dbReference>
<feature type="transmembrane region" description="Helical" evidence="8">
    <location>
        <begin position="100"/>
        <end position="122"/>
    </location>
</feature>
<feature type="transmembrane region" description="Helical" evidence="8">
    <location>
        <begin position="68"/>
        <end position="88"/>
    </location>
</feature>
<feature type="transmembrane region" description="Helical" evidence="8">
    <location>
        <begin position="36"/>
        <end position="56"/>
    </location>
</feature>
<dbReference type="InterPro" id="IPR038770">
    <property type="entry name" value="Na+/solute_symporter_sf"/>
</dbReference>
<feature type="transmembrane region" description="Helical" evidence="8">
    <location>
        <begin position="226"/>
        <end position="248"/>
    </location>
</feature>
<comment type="subcellular location">
    <subcellularLocation>
        <location evidence="1">Cell membrane</location>
        <topology evidence="1">Multi-pass membrane protein</topology>
    </subcellularLocation>
</comment>
<keyword evidence="5 8" id="KW-0812">Transmembrane</keyword>
<feature type="transmembrane region" description="Helical" evidence="8">
    <location>
        <begin position="161"/>
        <end position="183"/>
    </location>
</feature>
<reference evidence="9 10" key="1">
    <citation type="submission" date="2016-07" db="EMBL/GenBank/DDBJ databases">
        <title>Genome and transcriptome analysis of iron-reducing fermentative bacteria Anoxybacter fermentans.</title>
        <authorList>
            <person name="Zeng X."/>
            <person name="Shao Z."/>
        </authorList>
    </citation>
    <scope>NUCLEOTIDE SEQUENCE [LARGE SCALE GENOMIC DNA]</scope>
    <source>
        <strain evidence="9 10">DY22613</strain>
    </source>
</reference>
<evidence type="ECO:0000256" key="2">
    <source>
        <dbReference type="ARBA" id="ARBA00010145"/>
    </source>
</evidence>
<feature type="transmembrane region" description="Helical" evidence="8">
    <location>
        <begin position="128"/>
        <end position="149"/>
    </location>
</feature>
<evidence type="ECO:0000256" key="4">
    <source>
        <dbReference type="ARBA" id="ARBA00022475"/>
    </source>
</evidence>